<keyword evidence="6" id="KW-1185">Reference proteome</keyword>
<dbReference type="SUPFAM" id="SSF51621">
    <property type="entry name" value="Phosphoenolpyruvate/pyruvate domain"/>
    <property type="match status" value="1"/>
</dbReference>
<dbReference type="InterPro" id="IPR005000">
    <property type="entry name" value="Aldolase/citrate-lyase_domain"/>
</dbReference>
<dbReference type="AlphaFoldDB" id="A0A1H1ZHY0"/>
<dbReference type="Gene3D" id="3.20.20.60">
    <property type="entry name" value="Phosphoenolpyruvate-binding domains"/>
    <property type="match status" value="1"/>
</dbReference>
<reference evidence="6" key="1">
    <citation type="submission" date="2016-10" db="EMBL/GenBank/DDBJ databases">
        <authorList>
            <person name="Varghese N."/>
            <person name="Submissions S."/>
        </authorList>
    </citation>
    <scope>NUCLEOTIDE SEQUENCE [LARGE SCALE GENOMIC DNA]</scope>
    <source>
        <strain evidence="6">ATCC 23835</strain>
    </source>
</reference>
<dbReference type="PANTHER" id="PTHR30502:SF0">
    <property type="entry name" value="PHOSPHOENOLPYRUVATE CARBOXYLASE FAMILY PROTEIN"/>
    <property type="match status" value="1"/>
</dbReference>
<dbReference type="GO" id="GO:0046872">
    <property type="term" value="F:metal ion binding"/>
    <property type="evidence" value="ECO:0007669"/>
    <property type="project" value="UniProtKB-KW"/>
</dbReference>
<proteinExistence type="inferred from homology"/>
<dbReference type="GO" id="GO:0016832">
    <property type="term" value="F:aldehyde-lyase activity"/>
    <property type="evidence" value="ECO:0007669"/>
    <property type="project" value="TreeGrafter"/>
</dbReference>
<keyword evidence="3" id="KW-0456">Lyase</keyword>
<evidence type="ECO:0000256" key="3">
    <source>
        <dbReference type="ARBA" id="ARBA00023239"/>
    </source>
</evidence>
<sequence length="268" mass="28189">MDMPINTFKLRLRSGGEAQIGLWLGLADAYCAELAANAGFDWLLIDGEHAPNDLRSTLGQLQAIAPYPSHPVIRPVIGDTALIKQLLDIGAQTLLVPMVESAAQAQELVKAIHYPPKGVRGVGSALARASRWNSIPSYLDQADEQMCLLVQIESREGLANLDAIVAVEGVDGVFIGPADLSASMGYRGNPGHPEVQVAIEDAIARIRKAGKAAGILSADQALARRYIALGAAFVAVGVDTTVLMRGLQTLAASFKNTAQPTPSAGGVY</sequence>
<protein>
    <submittedName>
        <fullName evidence="5">2,4-dihydroxyhept-2-enedioate aldolase</fullName>
    </submittedName>
</protein>
<dbReference type="RefSeq" id="WP_090209980.1">
    <property type="nucleotide sequence ID" value="NZ_LT629777.1"/>
</dbReference>
<dbReference type="Pfam" id="PF03328">
    <property type="entry name" value="HpcH_HpaI"/>
    <property type="match status" value="1"/>
</dbReference>
<dbReference type="GO" id="GO:0010124">
    <property type="term" value="P:phenylacetate catabolic process"/>
    <property type="evidence" value="ECO:0007669"/>
    <property type="project" value="InterPro"/>
</dbReference>
<dbReference type="GO" id="GO:0005737">
    <property type="term" value="C:cytoplasm"/>
    <property type="evidence" value="ECO:0007669"/>
    <property type="project" value="UniProtKB-ARBA"/>
</dbReference>
<evidence type="ECO:0000313" key="5">
    <source>
        <dbReference type="EMBL" id="SDT33290.1"/>
    </source>
</evidence>
<feature type="domain" description="HpcH/HpaI aldolase/citrate lyase" evidence="4">
    <location>
        <begin position="19"/>
        <end position="244"/>
    </location>
</feature>
<gene>
    <name evidence="5" type="ORF">SAMN05216598_5090</name>
</gene>
<dbReference type="InterPro" id="IPR015813">
    <property type="entry name" value="Pyrv/PenolPyrv_kinase-like_dom"/>
</dbReference>
<keyword evidence="2" id="KW-0479">Metal-binding</keyword>
<organism evidence="5 6">
    <name type="scientific">Pseudomonas asplenii</name>
    <dbReference type="NCBI Taxonomy" id="53407"/>
    <lineage>
        <taxon>Bacteria</taxon>
        <taxon>Pseudomonadati</taxon>
        <taxon>Pseudomonadota</taxon>
        <taxon>Gammaproteobacteria</taxon>
        <taxon>Pseudomonadales</taxon>
        <taxon>Pseudomonadaceae</taxon>
        <taxon>Pseudomonas</taxon>
    </lineage>
</organism>
<dbReference type="FunFam" id="3.20.20.60:FF:000004">
    <property type="entry name" value="5-keto-4-deoxy-D-glucarate aldolase"/>
    <property type="match status" value="1"/>
</dbReference>
<evidence type="ECO:0000259" key="4">
    <source>
        <dbReference type="Pfam" id="PF03328"/>
    </source>
</evidence>
<comment type="similarity">
    <text evidence="1">Belongs to the HpcH/HpaI aldolase family.</text>
</comment>
<dbReference type="InterPro" id="IPR012689">
    <property type="entry name" value="HpaI"/>
</dbReference>
<evidence type="ECO:0000313" key="6">
    <source>
        <dbReference type="Proteomes" id="UP000199524"/>
    </source>
</evidence>
<accession>A0A1H1ZHY0</accession>
<evidence type="ECO:0000256" key="2">
    <source>
        <dbReference type="ARBA" id="ARBA00022723"/>
    </source>
</evidence>
<dbReference type="InterPro" id="IPR050251">
    <property type="entry name" value="HpcH-HpaI_aldolase"/>
</dbReference>
<dbReference type="PANTHER" id="PTHR30502">
    <property type="entry name" value="2-KETO-3-DEOXY-L-RHAMNONATE ALDOLASE"/>
    <property type="match status" value="1"/>
</dbReference>
<dbReference type="GeneID" id="300209949"/>
<dbReference type="NCBIfam" id="TIGR02311">
    <property type="entry name" value="HpaI"/>
    <property type="match status" value="1"/>
</dbReference>
<dbReference type="EMBL" id="LT629777">
    <property type="protein sequence ID" value="SDT33290.1"/>
    <property type="molecule type" value="Genomic_DNA"/>
</dbReference>
<dbReference type="Proteomes" id="UP000199524">
    <property type="component" value="Chromosome I"/>
</dbReference>
<evidence type="ECO:0000256" key="1">
    <source>
        <dbReference type="ARBA" id="ARBA00005568"/>
    </source>
</evidence>
<dbReference type="InterPro" id="IPR040442">
    <property type="entry name" value="Pyrv_kinase-like_dom_sf"/>
</dbReference>
<name>A0A1H1ZHY0_9PSED</name>